<comment type="similarity">
    <text evidence="3">Belongs to the SWEET sugar transporter family.</text>
</comment>
<keyword evidence="11" id="KW-0333">Golgi apparatus</keyword>
<sequence length="282" mass="30805">MALSWKGQEFMGTASLTTTVLGHEDFVMVMKRQGCVFIALGTVVKIAASASSFYVVASPYEMIKTIHENKSTGKVSVIPFQSMLLSSSMWLLYSILLRNFFPLIITNVVFVSVVLVYLTVYYINSMTKAKLHAMFAAQGLFTLSVYMYAALSTSPMNDLIQTIGFIAITCSAIMVVSPLSTIVEVIETRSVAHLPKKLILATWISSVAWWLTGIIFQDAFIIYPNAVNAALGSLQLFLFVVFPSTSTAVAHLTGPTILDDSVGLLTSVEDIDQQLLATSDIK</sequence>
<comment type="subcellular location">
    <subcellularLocation>
        <location evidence="1">Cell membrane</location>
        <topology evidence="1">Multi-pass membrane protein</topology>
    </subcellularLocation>
    <subcellularLocation>
        <location evidence="2">Golgi apparatus membrane</location>
        <topology evidence="2">Multi-pass membrane protein</topology>
    </subcellularLocation>
</comment>
<gene>
    <name evidence="14" type="ORF">Ae201684_017301</name>
</gene>
<dbReference type="InterPro" id="IPR047664">
    <property type="entry name" value="SWEET"/>
</dbReference>
<feature type="transmembrane region" description="Helical" evidence="13">
    <location>
        <begin position="198"/>
        <end position="216"/>
    </location>
</feature>
<organism evidence="14 15">
    <name type="scientific">Aphanomyces euteiches</name>
    <dbReference type="NCBI Taxonomy" id="100861"/>
    <lineage>
        <taxon>Eukaryota</taxon>
        <taxon>Sar</taxon>
        <taxon>Stramenopiles</taxon>
        <taxon>Oomycota</taxon>
        <taxon>Saprolegniomycetes</taxon>
        <taxon>Saprolegniales</taxon>
        <taxon>Verrucalvaceae</taxon>
        <taxon>Aphanomyces</taxon>
    </lineage>
</organism>
<feature type="transmembrane region" description="Helical" evidence="13">
    <location>
        <begin position="131"/>
        <end position="151"/>
    </location>
</feature>
<dbReference type="PANTHER" id="PTHR10791:SF30">
    <property type="entry name" value="SUGAR TRANSPORTER SWEET1"/>
    <property type="match status" value="1"/>
</dbReference>
<evidence type="ECO:0000256" key="4">
    <source>
        <dbReference type="ARBA" id="ARBA00021741"/>
    </source>
</evidence>
<dbReference type="InterPro" id="IPR004316">
    <property type="entry name" value="SWEET_rpt"/>
</dbReference>
<evidence type="ECO:0000256" key="8">
    <source>
        <dbReference type="ARBA" id="ARBA00022692"/>
    </source>
</evidence>
<dbReference type="EMBL" id="VJMJ01000292">
    <property type="protein sequence ID" value="KAF0723921.1"/>
    <property type="molecule type" value="Genomic_DNA"/>
</dbReference>
<evidence type="ECO:0000256" key="10">
    <source>
        <dbReference type="ARBA" id="ARBA00022989"/>
    </source>
</evidence>
<comment type="caution">
    <text evidence="14">The sequence shown here is derived from an EMBL/GenBank/DDBJ whole genome shotgun (WGS) entry which is preliminary data.</text>
</comment>
<name>A0A6G0WC72_9STRA</name>
<evidence type="ECO:0000256" key="13">
    <source>
        <dbReference type="SAM" id="Phobius"/>
    </source>
</evidence>
<keyword evidence="10 13" id="KW-1133">Transmembrane helix</keyword>
<dbReference type="GO" id="GO:0000139">
    <property type="term" value="C:Golgi membrane"/>
    <property type="evidence" value="ECO:0007669"/>
    <property type="project" value="UniProtKB-SubCell"/>
</dbReference>
<evidence type="ECO:0000256" key="12">
    <source>
        <dbReference type="ARBA" id="ARBA00023136"/>
    </source>
</evidence>
<feature type="transmembrane region" description="Helical" evidence="13">
    <location>
        <begin position="103"/>
        <end position="124"/>
    </location>
</feature>
<dbReference type="Gene3D" id="1.20.1280.290">
    <property type="match status" value="2"/>
</dbReference>
<dbReference type="Pfam" id="PF03083">
    <property type="entry name" value="MtN3_slv"/>
    <property type="match status" value="2"/>
</dbReference>
<keyword evidence="12 13" id="KW-0472">Membrane</keyword>
<keyword evidence="8 13" id="KW-0812">Transmembrane</keyword>
<evidence type="ECO:0000313" key="14">
    <source>
        <dbReference type="EMBL" id="KAF0723921.1"/>
    </source>
</evidence>
<feature type="transmembrane region" description="Helical" evidence="13">
    <location>
        <begin position="163"/>
        <end position="186"/>
    </location>
</feature>
<keyword evidence="9" id="KW-0677">Repeat</keyword>
<evidence type="ECO:0000256" key="2">
    <source>
        <dbReference type="ARBA" id="ARBA00004653"/>
    </source>
</evidence>
<keyword evidence="7" id="KW-0762">Sugar transport</keyword>
<keyword evidence="5" id="KW-0813">Transport</keyword>
<evidence type="ECO:0000256" key="6">
    <source>
        <dbReference type="ARBA" id="ARBA00022475"/>
    </source>
</evidence>
<dbReference type="GO" id="GO:0051119">
    <property type="term" value="F:sugar transmembrane transporter activity"/>
    <property type="evidence" value="ECO:0007669"/>
    <property type="project" value="InterPro"/>
</dbReference>
<keyword evidence="6" id="KW-1003">Cell membrane</keyword>
<reference evidence="14 15" key="1">
    <citation type="submission" date="2019-07" db="EMBL/GenBank/DDBJ databases">
        <title>Genomics analysis of Aphanomyces spp. identifies a new class of oomycete effector associated with host adaptation.</title>
        <authorList>
            <person name="Gaulin E."/>
        </authorList>
    </citation>
    <scope>NUCLEOTIDE SEQUENCE [LARGE SCALE GENOMIC DNA]</scope>
    <source>
        <strain evidence="14 15">ATCC 201684</strain>
    </source>
</reference>
<feature type="transmembrane region" description="Helical" evidence="13">
    <location>
        <begin position="36"/>
        <end position="56"/>
    </location>
</feature>
<dbReference type="PANTHER" id="PTHR10791">
    <property type="entry name" value="RAG1-ACTIVATING PROTEIN 1"/>
    <property type="match status" value="1"/>
</dbReference>
<evidence type="ECO:0000313" key="15">
    <source>
        <dbReference type="Proteomes" id="UP000481153"/>
    </source>
</evidence>
<evidence type="ECO:0000256" key="1">
    <source>
        <dbReference type="ARBA" id="ARBA00004651"/>
    </source>
</evidence>
<dbReference type="Proteomes" id="UP000481153">
    <property type="component" value="Unassembled WGS sequence"/>
</dbReference>
<feature type="transmembrane region" description="Helical" evidence="13">
    <location>
        <begin position="77"/>
        <end position="97"/>
    </location>
</feature>
<evidence type="ECO:0000256" key="7">
    <source>
        <dbReference type="ARBA" id="ARBA00022597"/>
    </source>
</evidence>
<dbReference type="GO" id="GO:0005886">
    <property type="term" value="C:plasma membrane"/>
    <property type="evidence" value="ECO:0007669"/>
    <property type="project" value="UniProtKB-SubCell"/>
</dbReference>
<dbReference type="FunFam" id="1.20.1280.290:FF:000007">
    <property type="entry name" value="Bidirectional sugar transporter SWEET7"/>
    <property type="match status" value="1"/>
</dbReference>
<keyword evidence="15" id="KW-1185">Reference proteome</keyword>
<dbReference type="FunFam" id="1.20.1280.290:FF:000004">
    <property type="entry name" value="Sugar transporter SWEET"/>
    <property type="match status" value="1"/>
</dbReference>
<protein>
    <recommendedName>
        <fullName evidence="4">Sugar transporter SWEET1</fullName>
    </recommendedName>
</protein>
<evidence type="ECO:0000256" key="11">
    <source>
        <dbReference type="ARBA" id="ARBA00023034"/>
    </source>
</evidence>
<accession>A0A6G0WC72</accession>
<evidence type="ECO:0000256" key="5">
    <source>
        <dbReference type="ARBA" id="ARBA00022448"/>
    </source>
</evidence>
<dbReference type="AlphaFoldDB" id="A0A6G0WC72"/>
<proteinExistence type="inferred from homology"/>
<evidence type="ECO:0000256" key="9">
    <source>
        <dbReference type="ARBA" id="ARBA00022737"/>
    </source>
</evidence>
<dbReference type="VEuPathDB" id="FungiDB:AeMF1_016081"/>
<evidence type="ECO:0000256" key="3">
    <source>
        <dbReference type="ARBA" id="ARBA00007809"/>
    </source>
</evidence>